<comment type="caution">
    <text evidence="2">The sequence shown here is derived from an EMBL/GenBank/DDBJ whole genome shotgun (WGS) entry which is preliminary data.</text>
</comment>
<feature type="region of interest" description="Disordered" evidence="1">
    <location>
        <begin position="1"/>
        <end position="40"/>
    </location>
</feature>
<reference evidence="2" key="1">
    <citation type="submission" date="2021-12" db="EMBL/GenBank/DDBJ databases">
        <title>Comparative genomics, transcriptomics and evolutionary studies reveal genomic signatures of adaptation to plant cell wall in hemibiotrophic fungi.</title>
        <authorList>
            <consortium name="DOE Joint Genome Institute"/>
            <person name="Baroncelli R."/>
            <person name="Diaz J.F."/>
            <person name="Benocci T."/>
            <person name="Peng M."/>
            <person name="Battaglia E."/>
            <person name="Haridas S."/>
            <person name="Andreopoulos W."/>
            <person name="Labutti K."/>
            <person name="Pangilinan J."/>
            <person name="Floch G.L."/>
            <person name="Makela M.R."/>
            <person name="Henrissat B."/>
            <person name="Grigoriev I.V."/>
            <person name="Crouch J.A."/>
            <person name="De Vries R.P."/>
            <person name="Sukno S.A."/>
            <person name="Thon M.R."/>
        </authorList>
    </citation>
    <scope>NUCLEOTIDE SEQUENCE</scope>
    <source>
        <strain evidence="2">CBS 112980</strain>
    </source>
</reference>
<sequence length="146" mass="16160">MPGNWPSAGVESPSASATVETQAIPTTTDDLADSHRKSKTEFNSIPCEILHMSLGLTSGPDAGTQAHRKSSTEFKEVVATEGKWIFRRADNQSSMEEAIDPLDFDLQEPANTPSEGRRDEERRTTGQLWRKPESQDSALLWKSNSR</sequence>
<gene>
    <name evidence="2" type="ORF">BDZ83DRAFT_753511</name>
</gene>
<organism evidence="2 3">
    <name type="scientific">Glomerella acutata</name>
    <name type="common">Colletotrichum acutatum</name>
    <dbReference type="NCBI Taxonomy" id="27357"/>
    <lineage>
        <taxon>Eukaryota</taxon>
        <taxon>Fungi</taxon>
        <taxon>Dikarya</taxon>
        <taxon>Ascomycota</taxon>
        <taxon>Pezizomycotina</taxon>
        <taxon>Sordariomycetes</taxon>
        <taxon>Hypocreomycetidae</taxon>
        <taxon>Glomerellales</taxon>
        <taxon>Glomerellaceae</taxon>
        <taxon>Colletotrichum</taxon>
        <taxon>Colletotrichum acutatum species complex</taxon>
    </lineage>
</organism>
<dbReference type="EMBL" id="JAHMHS010000065">
    <property type="protein sequence ID" value="KAK1723420.1"/>
    <property type="molecule type" value="Genomic_DNA"/>
</dbReference>
<dbReference type="Proteomes" id="UP001244207">
    <property type="component" value="Unassembled WGS sequence"/>
</dbReference>
<keyword evidence="3" id="KW-1185">Reference proteome</keyword>
<proteinExistence type="predicted"/>
<protein>
    <submittedName>
        <fullName evidence="2">Uncharacterized protein</fullName>
    </submittedName>
</protein>
<feature type="compositionally biased region" description="Polar residues" evidence="1">
    <location>
        <begin position="13"/>
        <end position="29"/>
    </location>
</feature>
<evidence type="ECO:0000313" key="3">
    <source>
        <dbReference type="Proteomes" id="UP001244207"/>
    </source>
</evidence>
<accession>A0AAD8XHE2</accession>
<feature type="region of interest" description="Disordered" evidence="1">
    <location>
        <begin position="89"/>
        <end position="146"/>
    </location>
</feature>
<feature type="compositionally biased region" description="Acidic residues" evidence="1">
    <location>
        <begin position="97"/>
        <end position="106"/>
    </location>
</feature>
<dbReference type="GeneID" id="85398258"/>
<dbReference type="AlphaFoldDB" id="A0AAD8XHE2"/>
<evidence type="ECO:0000313" key="2">
    <source>
        <dbReference type="EMBL" id="KAK1723420.1"/>
    </source>
</evidence>
<feature type="compositionally biased region" description="Basic and acidic residues" evidence="1">
    <location>
        <begin position="115"/>
        <end position="134"/>
    </location>
</feature>
<name>A0AAD8XHE2_GLOAC</name>
<dbReference type="RefSeq" id="XP_060363475.1">
    <property type="nucleotide sequence ID" value="XM_060514360.1"/>
</dbReference>
<evidence type="ECO:0000256" key="1">
    <source>
        <dbReference type="SAM" id="MobiDB-lite"/>
    </source>
</evidence>